<feature type="transmembrane region" description="Helical" evidence="6">
    <location>
        <begin position="375"/>
        <end position="402"/>
    </location>
</feature>
<sequence>MFNTNAAGGDTKVTSALAANRLGVPAVTYFAISMCTPFTVLAGVTTTGYAVTGQIGIPIGFLAMGVALAVFCVGYVTMAPYVPNAGAFNAYVAKGLGRPLGVAASWVALVSYNAMQIGVYGALGDAAQPLLRAWFGIDIAWWVISLVGWAIVAVLGTQHIDLNGKVLAVLMIAECLVILVYAVSFLLHPAEGTVSLETLAPRHLFEPGVGALFCLAVLGFVGFETAVVFSEEAKVPGRTVPVATYLSLGLTTLLYVLGSWAMSVATGPGRITEQAGAHGSELVFRLAGDQLGVLMVGIGRFLYVTSVLACLIAFHNAAARYAFAMGRERLLPSFFGQTSSRNSSPRGGSILQSVLGFIAIICFGIAGLHPLRDVFFIWTSAGALGILLLIVLTSFAVVRFFATTLTPESTWKRAVAPVLAAASTLVAFMLVLVNFDVTLGVPPNSTLHWAIPGGYFLLLFAGLLWGFRLRSRAPRVYANIGLGAKSVTRTGLGLGTPDEQADTTRFDRIDHY</sequence>
<evidence type="ECO:0000256" key="6">
    <source>
        <dbReference type="SAM" id="Phobius"/>
    </source>
</evidence>
<dbReference type="AlphaFoldDB" id="A0A1G9WMM7"/>
<dbReference type="InterPro" id="IPR002293">
    <property type="entry name" value="AA/rel_permease1"/>
</dbReference>
<feature type="transmembrane region" description="Helical" evidence="6">
    <location>
        <begin position="414"/>
        <end position="435"/>
    </location>
</feature>
<feature type="transmembrane region" description="Helical" evidence="6">
    <location>
        <begin position="447"/>
        <end position="467"/>
    </location>
</feature>
<dbReference type="OrthoDB" id="137613at2"/>
<feature type="transmembrane region" description="Helical" evidence="6">
    <location>
        <begin position="167"/>
        <end position="188"/>
    </location>
</feature>
<keyword evidence="8" id="KW-1185">Reference proteome</keyword>
<protein>
    <submittedName>
        <fullName evidence="7">Amino acid transporter</fullName>
    </submittedName>
</protein>
<keyword evidence="4 6" id="KW-1133">Transmembrane helix</keyword>
<accession>A0A1G9WMM7</accession>
<feature type="transmembrane region" description="Helical" evidence="6">
    <location>
        <begin position="350"/>
        <end position="369"/>
    </location>
</feature>
<dbReference type="PANTHER" id="PTHR42770">
    <property type="entry name" value="AMINO ACID TRANSPORTER-RELATED"/>
    <property type="match status" value="1"/>
</dbReference>
<evidence type="ECO:0000313" key="7">
    <source>
        <dbReference type="EMBL" id="SDM85788.1"/>
    </source>
</evidence>
<feature type="transmembrane region" description="Helical" evidence="6">
    <location>
        <begin position="100"/>
        <end position="121"/>
    </location>
</feature>
<comment type="subcellular location">
    <subcellularLocation>
        <location evidence="1">Cell membrane</location>
        <topology evidence="1">Multi-pass membrane protein</topology>
    </subcellularLocation>
</comment>
<dbReference type="Proteomes" id="UP000183376">
    <property type="component" value="Chromosome I"/>
</dbReference>
<reference evidence="7 8" key="1">
    <citation type="submission" date="2016-10" db="EMBL/GenBank/DDBJ databases">
        <authorList>
            <person name="de Groot N.N."/>
        </authorList>
    </citation>
    <scope>NUCLEOTIDE SEQUENCE [LARGE SCALE GENOMIC DNA]</scope>
    <source>
        <strain evidence="7 8">DSM 44149</strain>
    </source>
</reference>
<dbReference type="Pfam" id="PF13520">
    <property type="entry name" value="AA_permease_2"/>
    <property type="match status" value="1"/>
</dbReference>
<feature type="transmembrane region" description="Helical" evidence="6">
    <location>
        <begin position="27"/>
        <end position="51"/>
    </location>
</feature>
<evidence type="ECO:0000256" key="1">
    <source>
        <dbReference type="ARBA" id="ARBA00004651"/>
    </source>
</evidence>
<name>A0A1G9WMM7_ALLAB</name>
<proteinExistence type="predicted"/>
<dbReference type="PIRSF" id="PIRSF006060">
    <property type="entry name" value="AA_transporter"/>
    <property type="match status" value="1"/>
</dbReference>
<evidence type="ECO:0000256" key="5">
    <source>
        <dbReference type="ARBA" id="ARBA00023136"/>
    </source>
</evidence>
<dbReference type="RefSeq" id="WP_030429818.1">
    <property type="nucleotide sequence ID" value="NZ_JOEF01000008.1"/>
</dbReference>
<feature type="transmembrane region" description="Helical" evidence="6">
    <location>
        <begin position="208"/>
        <end position="230"/>
    </location>
</feature>
<feature type="transmembrane region" description="Helical" evidence="6">
    <location>
        <begin position="133"/>
        <end position="155"/>
    </location>
</feature>
<dbReference type="GO" id="GO:0022857">
    <property type="term" value="F:transmembrane transporter activity"/>
    <property type="evidence" value="ECO:0007669"/>
    <property type="project" value="InterPro"/>
</dbReference>
<keyword evidence="2" id="KW-1003">Cell membrane</keyword>
<keyword evidence="3 6" id="KW-0812">Transmembrane</keyword>
<dbReference type="eggNOG" id="COG0531">
    <property type="taxonomic scope" value="Bacteria"/>
</dbReference>
<feature type="transmembrane region" description="Helical" evidence="6">
    <location>
        <begin position="301"/>
        <end position="323"/>
    </location>
</feature>
<evidence type="ECO:0000256" key="3">
    <source>
        <dbReference type="ARBA" id="ARBA00022692"/>
    </source>
</evidence>
<dbReference type="Gene3D" id="1.20.1740.10">
    <property type="entry name" value="Amino acid/polyamine transporter I"/>
    <property type="match status" value="1"/>
</dbReference>
<gene>
    <name evidence="7" type="ORF">SAMN04489726_3702</name>
</gene>
<dbReference type="GO" id="GO:0005886">
    <property type="term" value="C:plasma membrane"/>
    <property type="evidence" value="ECO:0007669"/>
    <property type="project" value="UniProtKB-SubCell"/>
</dbReference>
<feature type="transmembrane region" description="Helical" evidence="6">
    <location>
        <begin position="242"/>
        <end position="262"/>
    </location>
</feature>
<evidence type="ECO:0000256" key="4">
    <source>
        <dbReference type="ARBA" id="ARBA00022989"/>
    </source>
</evidence>
<dbReference type="EMBL" id="LT629701">
    <property type="protein sequence ID" value="SDM85788.1"/>
    <property type="molecule type" value="Genomic_DNA"/>
</dbReference>
<organism evidence="7 8">
    <name type="scientific">Allokutzneria albata</name>
    <name type="common">Kibdelosporangium albatum</name>
    <dbReference type="NCBI Taxonomy" id="211114"/>
    <lineage>
        <taxon>Bacteria</taxon>
        <taxon>Bacillati</taxon>
        <taxon>Actinomycetota</taxon>
        <taxon>Actinomycetes</taxon>
        <taxon>Pseudonocardiales</taxon>
        <taxon>Pseudonocardiaceae</taxon>
        <taxon>Allokutzneria</taxon>
    </lineage>
</organism>
<keyword evidence="5 6" id="KW-0472">Membrane</keyword>
<feature type="transmembrane region" description="Helical" evidence="6">
    <location>
        <begin position="57"/>
        <end position="79"/>
    </location>
</feature>
<evidence type="ECO:0000256" key="2">
    <source>
        <dbReference type="ARBA" id="ARBA00022475"/>
    </source>
</evidence>
<dbReference type="STRING" id="211114.SAMN04489726_3702"/>
<evidence type="ECO:0000313" key="8">
    <source>
        <dbReference type="Proteomes" id="UP000183376"/>
    </source>
</evidence>
<dbReference type="InterPro" id="IPR050367">
    <property type="entry name" value="APC_superfamily"/>
</dbReference>
<dbReference type="PANTHER" id="PTHR42770:SF16">
    <property type="entry name" value="AMINO ACID PERMEASE"/>
    <property type="match status" value="1"/>
</dbReference>